<evidence type="ECO:0008006" key="3">
    <source>
        <dbReference type="Google" id="ProtNLM"/>
    </source>
</evidence>
<dbReference type="InterPro" id="IPR010106">
    <property type="entry name" value="RpnA"/>
</dbReference>
<dbReference type="Proteomes" id="UP000199428">
    <property type="component" value="Unassembled WGS sequence"/>
</dbReference>
<dbReference type="AlphaFoldDB" id="A0A1G5S2K0"/>
<name>A0A1G5S2K0_PSEXY</name>
<dbReference type="Pfam" id="PF12784">
    <property type="entry name" value="PDDEXK_2"/>
    <property type="match status" value="1"/>
</dbReference>
<gene>
    <name evidence="1" type="ORF">SAMN02910350_02072</name>
</gene>
<sequence>MNKCITVPKSGPLDIPMTNDYFFRALLQENNLVLKALIQDVLHLPSDTIVSAQITNPIQLGKTIDAKTFFLDINVLLDTSAVINLEMQVINEHNWAERSISYLCRNFDNLNHGDDYTDVKTTYQVGLLNFTLFEDSPEFFASYQLMNEKNHRIYSDKIQLYVLDLTQIDMATAEDKTNGLDYWARLFTATTWEEIHMLAKKKPIIEKASETVFKLSKEEEVRLQCQAREDYYKTQNDFHSYYKKQLAEKDSALAEKDAIIAELKKKLENLEN</sequence>
<evidence type="ECO:0000313" key="2">
    <source>
        <dbReference type="Proteomes" id="UP000199428"/>
    </source>
</evidence>
<reference evidence="1 2" key="1">
    <citation type="submission" date="2016-10" db="EMBL/GenBank/DDBJ databases">
        <authorList>
            <person name="de Groot N.N."/>
        </authorList>
    </citation>
    <scope>NUCLEOTIDE SEQUENCE [LARGE SCALE GENOMIC DNA]</scope>
    <source>
        <strain evidence="1 2">DSM 10317</strain>
    </source>
</reference>
<dbReference type="EMBL" id="FMWK01000011">
    <property type="protein sequence ID" value="SCZ79981.1"/>
    <property type="molecule type" value="Genomic_DNA"/>
</dbReference>
<organism evidence="1 2">
    <name type="scientific">Pseudobutyrivibrio xylanivorans</name>
    <dbReference type="NCBI Taxonomy" id="185007"/>
    <lineage>
        <taxon>Bacteria</taxon>
        <taxon>Bacillati</taxon>
        <taxon>Bacillota</taxon>
        <taxon>Clostridia</taxon>
        <taxon>Lachnospirales</taxon>
        <taxon>Lachnospiraceae</taxon>
        <taxon>Pseudobutyrivibrio</taxon>
    </lineage>
</organism>
<evidence type="ECO:0000313" key="1">
    <source>
        <dbReference type="EMBL" id="SCZ79981.1"/>
    </source>
</evidence>
<dbReference type="RefSeq" id="WP_090163268.1">
    <property type="nucleotide sequence ID" value="NZ_FMWK01000011.1"/>
</dbReference>
<proteinExistence type="predicted"/>
<protein>
    <recommendedName>
        <fullName evidence="3">Rpn family recombination-promoting nuclease/putative transposase</fullName>
    </recommendedName>
</protein>
<accession>A0A1G5S2K0</accession>
<dbReference type="PANTHER" id="PTHR41317:SF1">
    <property type="entry name" value="PD-(D_E)XK NUCLEASE FAMILY TRANSPOSASE"/>
    <property type="match status" value="1"/>
</dbReference>
<dbReference type="PANTHER" id="PTHR41317">
    <property type="entry name" value="PD-(D_E)XK NUCLEASE FAMILY TRANSPOSASE"/>
    <property type="match status" value="1"/>
</dbReference>
<dbReference type="NCBIfam" id="TIGR01784">
    <property type="entry name" value="T_den_put_tspse"/>
    <property type="match status" value="1"/>
</dbReference>